<reference evidence="6 7" key="1">
    <citation type="submission" date="2021-03" db="EMBL/GenBank/DDBJ databases">
        <title>Sequencing the genomes of 1000 actinobacteria strains.</title>
        <authorList>
            <person name="Klenk H.-P."/>
        </authorList>
    </citation>
    <scope>NUCLEOTIDE SEQUENCE [LARGE SCALE GENOMIC DNA]</scope>
    <source>
        <strain evidence="6 7">DSM 15454</strain>
    </source>
</reference>
<keyword evidence="4" id="KW-0067">ATP-binding</keyword>
<keyword evidence="2" id="KW-0547">Nucleotide-binding</keyword>
<feature type="domain" description="Maltokinase N-terminal cap" evidence="5">
    <location>
        <begin position="20"/>
        <end position="106"/>
    </location>
</feature>
<keyword evidence="1" id="KW-0808">Transferase</keyword>
<evidence type="ECO:0000313" key="6">
    <source>
        <dbReference type="EMBL" id="MBP2375863.1"/>
    </source>
</evidence>
<proteinExistence type="predicted"/>
<keyword evidence="3" id="KW-0418">Kinase</keyword>
<evidence type="ECO:0000256" key="1">
    <source>
        <dbReference type="ARBA" id="ARBA00022679"/>
    </source>
</evidence>
<evidence type="ECO:0000313" key="7">
    <source>
        <dbReference type="Proteomes" id="UP000766570"/>
    </source>
</evidence>
<dbReference type="RefSeq" id="WP_209910093.1">
    <property type="nucleotide sequence ID" value="NZ_BAAAMI010000016.1"/>
</dbReference>
<name>A0ABS4WIT0_9MICC</name>
<protein>
    <recommendedName>
        <fullName evidence="5">Maltokinase N-terminal cap domain-containing protein</fullName>
    </recommendedName>
</protein>
<gene>
    <name evidence="6" type="ORF">JOF46_003775</name>
</gene>
<evidence type="ECO:0000256" key="4">
    <source>
        <dbReference type="ARBA" id="ARBA00022840"/>
    </source>
</evidence>
<sequence length="198" mass="20466">MSEIFATTMDPTKHQLIAAWLPRQEWFAGEGEAVLETLGGFRLDDPAGAVGMEFIVVADTAAGEPAIYHVPLAYRGAELPGAEAWLLGTSDHGVLGTRWIYDGEGDPVWQAQVRALLAGDVAAQHQNDSHTLEPLVGVDRAAGQGAGEGTGVAAGNGKITVIRRPVAGGAGSSGAAAWVTSPWTEAGVPVRGAVIEFS</sequence>
<keyword evidence="7" id="KW-1185">Reference proteome</keyword>
<evidence type="ECO:0000256" key="3">
    <source>
        <dbReference type="ARBA" id="ARBA00022777"/>
    </source>
</evidence>
<dbReference type="Pfam" id="PF18085">
    <property type="entry name" value="Mak_N_cap"/>
    <property type="match status" value="1"/>
</dbReference>
<comment type="caution">
    <text evidence="6">The sequence shown here is derived from an EMBL/GenBank/DDBJ whole genome shotgun (WGS) entry which is preliminary data.</text>
</comment>
<organism evidence="6 7">
    <name type="scientific">Paeniglutamicibacter psychrophenolicus</name>
    <dbReference type="NCBI Taxonomy" id="257454"/>
    <lineage>
        <taxon>Bacteria</taxon>
        <taxon>Bacillati</taxon>
        <taxon>Actinomycetota</taxon>
        <taxon>Actinomycetes</taxon>
        <taxon>Micrococcales</taxon>
        <taxon>Micrococcaceae</taxon>
        <taxon>Paeniglutamicibacter</taxon>
    </lineage>
</organism>
<evidence type="ECO:0000256" key="2">
    <source>
        <dbReference type="ARBA" id="ARBA00022741"/>
    </source>
</evidence>
<dbReference type="InterPro" id="IPR040999">
    <property type="entry name" value="Mak_N_cap"/>
</dbReference>
<accession>A0ABS4WIT0</accession>
<evidence type="ECO:0000259" key="5">
    <source>
        <dbReference type="Pfam" id="PF18085"/>
    </source>
</evidence>
<dbReference type="Proteomes" id="UP000766570">
    <property type="component" value="Unassembled WGS sequence"/>
</dbReference>
<dbReference type="EMBL" id="JAGIOE010000001">
    <property type="protein sequence ID" value="MBP2375863.1"/>
    <property type="molecule type" value="Genomic_DNA"/>
</dbReference>